<organism evidence="2 3">
    <name type="scientific">Piptocephalis cylindrospora</name>
    <dbReference type="NCBI Taxonomy" id="1907219"/>
    <lineage>
        <taxon>Eukaryota</taxon>
        <taxon>Fungi</taxon>
        <taxon>Fungi incertae sedis</taxon>
        <taxon>Zoopagomycota</taxon>
        <taxon>Zoopagomycotina</taxon>
        <taxon>Zoopagomycetes</taxon>
        <taxon>Zoopagales</taxon>
        <taxon>Piptocephalidaceae</taxon>
        <taxon>Piptocephalis</taxon>
    </lineage>
</organism>
<reference evidence="3" key="1">
    <citation type="journal article" date="2018" name="Nat. Microbiol.">
        <title>Leveraging single-cell genomics to expand the fungal tree of life.</title>
        <authorList>
            <person name="Ahrendt S.R."/>
            <person name="Quandt C.A."/>
            <person name="Ciobanu D."/>
            <person name="Clum A."/>
            <person name="Salamov A."/>
            <person name="Andreopoulos B."/>
            <person name="Cheng J.F."/>
            <person name="Woyke T."/>
            <person name="Pelin A."/>
            <person name="Henrissat B."/>
            <person name="Reynolds N.K."/>
            <person name="Benny G.L."/>
            <person name="Smith M.E."/>
            <person name="James T.Y."/>
            <person name="Grigoriev I.V."/>
        </authorList>
    </citation>
    <scope>NUCLEOTIDE SEQUENCE [LARGE SCALE GENOMIC DNA]</scope>
</reference>
<evidence type="ECO:0000256" key="1">
    <source>
        <dbReference type="SAM" id="SignalP"/>
    </source>
</evidence>
<dbReference type="EMBL" id="KZ988284">
    <property type="protein sequence ID" value="RKP12570.1"/>
    <property type="molecule type" value="Genomic_DNA"/>
</dbReference>
<keyword evidence="1" id="KW-0732">Signal</keyword>
<protein>
    <submittedName>
        <fullName evidence="2">Uncharacterized protein</fullName>
    </submittedName>
</protein>
<evidence type="ECO:0000313" key="3">
    <source>
        <dbReference type="Proteomes" id="UP000267251"/>
    </source>
</evidence>
<name>A0A4P9Y419_9FUNG</name>
<keyword evidence="3" id="KW-1185">Reference proteome</keyword>
<proteinExistence type="predicted"/>
<sequence>MVSALPSIPIIALTLSTVLQVSTAAYFGDFDSPECPAPGNLNMRLMHIPDFYSDRTDSQVKSISRYGDNKWSTIPFEDSTLKLQARPHGNFDTYPVPIRYLDSLTLNSITDAATGKVLTKEGVNQTSFSPKAENGNKNQTWTTRGVALVVKGSYEISYVYQLQIPGTNNCLASNALQGDTYVYQTPLLIRPCGPGPNIKGKIDDLEAPKSSDEEKADYWLEPKDDTEESRRQFDEYMKTLWLFSVADSQVDGEPNTYEYCNAKNATHISNYGNFLQGYINCLSSFGFLEACTNDSKNPYQRFIVNDPYQPFIVGA</sequence>
<evidence type="ECO:0000313" key="2">
    <source>
        <dbReference type="EMBL" id="RKP12570.1"/>
    </source>
</evidence>
<gene>
    <name evidence="2" type="ORF">BJ684DRAFT_20898</name>
</gene>
<feature type="chain" id="PRO_5020310790" evidence="1">
    <location>
        <begin position="25"/>
        <end position="315"/>
    </location>
</feature>
<accession>A0A4P9Y419</accession>
<dbReference type="Proteomes" id="UP000267251">
    <property type="component" value="Unassembled WGS sequence"/>
</dbReference>
<dbReference type="AlphaFoldDB" id="A0A4P9Y419"/>
<feature type="signal peptide" evidence="1">
    <location>
        <begin position="1"/>
        <end position="24"/>
    </location>
</feature>